<name>A0A3P1WSI0_9ACTN</name>
<dbReference type="Proteomes" id="UP000280935">
    <property type="component" value="Unassembled WGS sequence"/>
</dbReference>
<dbReference type="AlphaFoldDB" id="A0A3P1WSI0"/>
<dbReference type="OrthoDB" id="3728792at2"/>
<evidence type="ECO:0000313" key="1">
    <source>
        <dbReference type="EMBL" id="RRD48300.1"/>
    </source>
</evidence>
<comment type="caution">
    <text evidence="1">The sequence shown here is derived from an EMBL/GenBank/DDBJ whole genome shotgun (WGS) entry which is preliminary data.</text>
</comment>
<protein>
    <submittedName>
        <fullName evidence="1">Uncharacterized protein</fullName>
    </submittedName>
</protein>
<gene>
    <name evidence="1" type="ORF">EII35_13465</name>
</gene>
<dbReference type="RefSeq" id="WP_125228980.1">
    <property type="nucleotide sequence ID" value="NZ_RQYT01000045.1"/>
</dbReference>
<organism evidence="1 2">
    <name type="scientific">Arachnia propionica</name>
    <dbReference type="NCBI Taxonomy" id="1750"/>
    <lineage>
        <taxon>Bacteria</taxon>
        <taxon>Bacillati</taxon>
        <taxon>Actinomycetota</taxon>
        <taxon>Actinomycetes</taxon>
        <taxon>Propionibacteriales</taxon>
        <taxon>Propionibacteriaceae</taxon>
        <taxon>Arachnia</taxon>
    </lineage>
</organism>
<sequence length="213" mass="23845">MRRSWWRRNGGWLIAMPLILALTIAASSQRMVNTYLRWRNTDPVTAVDGTAHLSQDFEYLEEQHRLEVTATVVGISNPDHLEEGWSTIVAAPDGVLWQIDVEFRADPDQILSACQGLLVSDGVKYGPNAAKVDAETGDRGGMLGTYLLQCVPSDTPGPRFDPFGPGIEPAETPRPPQWVSSLTFVLPSGVTPEELHLWWHEPRYLRFPLEVDR</sequence>
<proteinExistence type="predicted"/>
<dbReference type="EMBL" id="RQYT01000045">
    <property type="protein sequence ID" value="RRD48300.1"/>
    <property type="molecule type" value="Genomic_DNA"/>
</dbReference>
<evidence type="ECO:0000313" key="2">
    <source>
        <dbReference type="Proteomes" id="UP000280935"/>
    </source>
</evidence>
<reference evidence="1 2" key="1">
    <citation type="submission" date="2018-11" db="EMBL/GenBank/DDBJ databases">
        <title>Genomes From Bacteria Associated with the Canine Oral Cavity: a Test Case for Automated Genome-Based Taxonomic Assignment.</title>
        <authorList>
            <person name="Coil D.A."/>
            <person name="Jospin G."/>
            <person name="Darling A.E."/>
            <person name="Wallis C."/>
            <person name="Davis I.J."/>
            <person name="Harris S."/>
            <person name="Eisen J.A."/>
            <person name="Holcombe L.J."/>
            <person name="O'Flynn C."/>
        </authorList>
    </citation>
    <scope>NUCLEOTIDE SEQUENCE [LARGE SCALE GENOMIC DNA]</scope>
    <source>
        <strain evidence="1 2">OH2822_COT-296</strain>
    </source>
</reference>
<accession>A0A3P1WSI0</accession>